<dbReference type="OrthoDB" id="191894at2"/>
<dbReference type="PANTHER" id="PTHR38664">
    <property type="entry name" value="SLR0058 PROTEIN"/>
    <property type="match status" value="1"/>
</dbReference>
<evidence type="ECO:0000313" key="2">
    <source>
        <dbReference type="Proteomes" id="UP000480246"/>
    </source>
</evidence>
<keyword evidence="2" id="KW-1185">Reference proteome</keyword>
<dbReference type="AlphaFoldDB" id="A0A7C8GT39"/>
<dbReference type="NCBIfam" id="NF047773">
    <property type="entry name" value="phas_rel_Lepto"/>
    <property type="match status" value="1"/>
</dbReference>
<protein>
    <submittedName>
        <fullName evidence="1">Polyhydroxyalkanoate synthesis regulator</fullName>
    </submittedName>
</protein>
<sequence length="98" mass="11133">MKETFRKGVSLGLGLAAVSKEQAEKIIDELIKKGELSREDSNDIFAQLRQKGEESQGKMDEKVKQKLQAMLDDLEVVRKDDLRALEQRLAALEQKIHP</sequence>
<gene>
    <name evidence="1" type="ORF">F9U64_13930</name>
</gene>
<dbReference type="RefSeq" id="WP_153404704.1">
    <property type="nucleotide sequence ID" value="NZ_ML762434.1"/>
</dbReference>
<evidence type="ECO:0000313" key="1">
    <source>
        <dbReference type="EMBL" id="KAB8130727.1"/>
    </source>
</evidence>
<proteinExistence type="predicted"/>
<dbReference type="PANTHER" id="PTHR38664:SF1">
    <property type="entry name" value="SLR0058 PROTEIN"/>
    <property type="match status" value="1"/>
</dbReference>
<accession>A0A7C8GT39</accession>
<dbReference type="EMBL" id="WEID01000069">
    <property type="protein sequence ID" value="KAB8130727.1"/>
    <property type="molecule type" value="Genomic_DNA"/>
</dbReference>
<organism evidence="1 2">
    <name type="scientific">Gracilibacillus oryzae</name>
    <dbReference type="NCBI Taxonomy" id="1672701"/>
    <lineage>
        <taxon>Bacteria</taxon>
        <taxon>Bacillati</taxon>
        <taxon>Bacillota</taxon>
        <taxon>Bacilli</taxon>
        <taxon>Bacillales</taxon>
        <taxon>Bacillaceae</taxon>
        <taxon>Gracilibacillus</taxon>
    </lineage>
</organism>
<dbReference type="Proteomes" id="UP000480246">
    <property type="component" value="Unassembled WGS sequence"/>
</dbReference>
<comment type="caution">
    <text evidence="1">The sequence shown here is derived from an EMBL/GenBank/DDBJ whole genome shotgun (WGS) entry which is preliminary data.</text>
</comment>
<name>A0A7C8GT39_9BACI</name>
<reference evidence="1 2" key="1">
    <citation type="submission" date="2019-10" db="EMBL/GenBank/DDBJ databases">
        <title>Gracilibacillus sp. nov. isolated from rice seeds.</title>
        <authorList>
            <person name="He S."/>
        </authorList>
    </citation>
    <scope>NUCLEOTIDE SEQUENCE [LARGE SCALE GENOMIC DNA]</scope>
    <source>
        <strain evidence="1 2">TD8</strain>
    </source>
</reference>
<dbReference type="InterPro" id="IPR008769">
    <property type="entry name" value="PhaF_PhaI"/>
</dbReference>